<evidence type="ECO:0000313" key="2">
    <source>
        <dbReference type="EMBL" id="KAF2087705.1"/>
    </source>
</evidence>
<organism evidence="2 3">
    <name type="scientific">Saccharata proteae CBS 121410</name>
    <dbReference type="NCBI Taxonomy" id="1314787"/>
    <lineage>
        <taxon>Eukaryota</taxon>
        <taxon>Fungi</taxon>
        <taxon>Dikarya</taxon>
        <taxon>Ascomycota</taxon>
        <taxon>Pezizomycotina</taxon>
        <taxon>Dothideomycetes</taxon>
        <taxon>Dothideomycetes incertae sedis</taxon>
        <taxon>Botryosphaeriales</taxon>
        <taxon>Saccharataceae</taxon>
        <taxon>Saccharata</taxon>
    </lineage>
</organism>
<feature type="compositionally biased region" description="Pro residues" evidence="1">
    <location>
        <begin position="427"/>
        <end position="438"/>
    </location>
</feature>
<dbReference type="AlphaFoldDB" id="A0A9P4LVP2"/>
<gene>
    <name evidence="2" type="ORF">K490DRAFT_65547</name>
</gene>
<evidence type="ECO:0008006" key="4">
    <source>
        <dbReference type="Google" id="ProtNLM"/>
    </source>
</evidence>
<proteinExistence type="predicted"/>
<accession>A0A9P4LVP2</accession>
<feature type="compositionally biased region" description="Polar residues" evidence="1">
    <location>
        <begin position="447"/>
        <end position="473"/>
    </location>
</feature>
<protein>
    <recommendedName>
        <fullName evidence="4">F-box domain-containing protein</fullName>
    </recommendedName>
</protein>
<feature type="compositionally biased region" description="Pro residues" evidence="1">
    <location>
        <begin position="504"/>
        <end position="514"/>
    </location>
</feature>
<evidence type="ECO:0000313" key="3">
    <source>
        <dbReference type="Proteomes" id="UP000799776"/>
    </source>
</evidence>
<feature type="compositionally biased region" description="Basic and acidic residues" evidence="1">
    <location>
        <begin position="346"/>
        <end position="364"/>
    </location>
</feature>
<keyword evidence="3" id="KW-1185">Reference proteome</keyword>
<sequence length="637" mass="70394">MAPSIFFRLPPELRLEVYEYCFDIEYDESINSRWDYNEEPLGLQDRTWKHTPRGLQLCLVCRLIFKECSYLFYRMYFPHFRFIVNTLEMLKKRLLSFPEYYRHVANATFTRPEIPPFTSGSPHASQQVLIWPPSGASWARYVESDGYTRYRLYCNGFMISKHLSPTWQLLLWRIDGKAGNIPWKEGCDAQIDCDKLLVYDMHYKIKFDRATQSGSFNGIPSACRHSFDSSFDSSTRAPSPVDDDSSDGPPPESAISSRITTLAVGKLDAVKEVNDKRATQDVPPDTRNDSDSQEDQTYLSNHEVIQEEAPGGVEPVSLQLPRDQEGLRTPSNSTARKKRPASDGSEEQRPKQHQKMEQSDRPDEGIDLLEAQIDQLLKEQAVALDVSLDSLRQESSAIITINEEEAQEHLAEPIWSCPKPIASTPSLPRPHSPYPLPPAITADSPPTDDNTYEVSTPHISPDKSTLPSQTPRSYKNAPPAPPTTPSNLGANTEISKTALSHAPPAQPTTPPDPPHTTANNEQSESSPPPSAPLEIVPGDTTPLKKPAQPAEARPWWDTPPSKRGGTAGGGGGGGGGGGSRSPRKRVAYVAEAPLSHTACMLQTSRGSEEVAEEFCYQTSGDEDVDAPGAWPGDGDVF</sequence>
<feature type="region of interest" description="Disordered" evidence="1">
    <location>
        <begin position="417"/>
        <end position="585"/>
    </location>
</feature>
<dbReference type="InterPro" id="IPR038883">
    <property type="entry name" value="AN11006-like"/>
</dbReference>
<feature type="compositionally biased region" description="Polar residues" evidence="1">
    <location>
        <begin position="486"/>
        <end position="498"/>
    </location>
</feature>
<dbReference type="PANTHER" id="PTHR42085">
    <property type="entry name" value="F-BOX DOMAIN-CONTAINING PROTEIN"/>
    <property type="match status" value="1"/>
</dbReference>
<dbReference type="EMBL" id="ML978719">
    <property type="protein sequence ID" value="KAF2087705.1"/>
    <property type="molecule type" value="Genomic_DNA"/>
</dbReference>
<dbReference type="PANTHER" id="PTHR42085:SF2">
    <property type="entry name" value="F-BOX DOMAIN-CONTAINING PROTEIN"/>
    <property type="match status" value="1"/>
</dbReference>
<dbReference type="OrthoDB" id="10657425at2759"/>
<feature type="region of interest" description="Disordered" evidence="1">
    <location>
        <begin position="229"/>
        <end position="367"/>
    </location>
</feature>
<feature type="compositionally biased region" description="Gly residues" evidence="1">
    <location>
        <begin position="565"/>
        <end position="579"/>
    </location>
</feature>
<comment type="caution">
    <text evidence="2">The sequence shown here is derived from an EMBL/GenBank/DDBJ whole genome shotgun (WGS) entry which is preliminary data.</text>
</comment>
<name>A0A9P4LVP2_9PEZI</name>
<evidence type="ECO:0000256" key="1">
    <source>
        <dbReference type="SAM" id="MobiDB-lite"/>
    </source>
</evidence>
<feature type="compositionally biased region" description="Basic and acidic residues" evidence="1">
    <location>
        <begin position="268"/>
        <end position="290"/>
    </location>
</feature>
<reference evidence="2" key="1">
    <citation type="journal article" date="2020" name="Stud. Mycol.">
        <title>101 Dothideomycetes genomes: a test case for predicting lifestyles and emergence of pathogens.</title>
        <authorList>
            <person name="Haridas S."/>
            <person name="Albert R."/>
            <person name="Binder M."/>
            <person name="Bloem J."/>
            <person name="Labutti K."/>
            <person name="Salamov A."/>
            <person name="Andreopoulos B."/>
            <person name="Baker S."/>
            <person name="Barry K."/>
            <person name="Bills G."/>
            <person name="Bluhm B."/>
            <person name="Cannon C."/>
            <person name="Castanera R."/>
            <person name="Culley D."/>
            <person name="Daum C."/>
            <person name="Ezra D."/>
            <person name="Gonzalez J."/>
            <person name="Henrissat B."/>
            <person name="Kuo A."/>
            <person name="Liang C."/>
            <person name="Lipzen A."/>
            <person name="Lutzoni F."/>
            <person name="Magnuson J."/>
            <person name="Mondo S."/>
            <person name="Nolan M."/>
            <person name="Ohm R."/>
            <person name="Pangilinan J."/>
            <person name="Park H.-J."/>
            <person name="Ramirez L."/>
            <person name="Alfaro M."/>
            <person name="Sun H."/>
            <person name="Tritt A."/>
            <person name="Yoshinaga Y."/>
            <person name="Zwiers L.-H."/>
            <person name="Turgeon B."/>
            <person name="Goodwin S."/>
            <person name="Spatafora J."/>
            <person name="Crous P."/>
            <person name="Grigoriev I."/>
        </authorList>
    </citation>
    <scope>NUCLEOTIDE SEQUENCE</scope>
    <source>
        <strain evidence="2">CBS 121410</strain>
    </source>
</reference>
<dbReference type="Proteomes" id="UP000799776">
    <property type="component" value="Unassembled WGS sequence"/>
</dbReference>